<dbReference type="PANTHER" id="PTHR11786">
    <property type="entry name" value="N-HYDROXYARYLAMINE O-ACETYLTRANSFERASE"/>
    <property type="match status" value="1"/>
</dbReference>
<protein>
    <submittedName>
        <fullName evidence="2">Arylamine N-acetyltransferase</fullName>
    </submittedName>
</protein>
<dbReference type="SUPFAM" id="SSF54001">
    <property type="entry name" value="Cysteine proteinases"/>
    <property type="match status" value="1"/>
</dbReference>
<gene>
    <name evidence="2" type="ORF">B0I31_101618</name>
</gene>
<dbReference type="GO" id="GO:0016407">
    <property type="term" value="F:acetyltransferase activity"/>
    <property type="evidence" value="ECO:0007669"/>
    <property type="project" value="InterPro"/>
</dbReference>
<keyword evidence="3" id="KW-1185">Reference proteome</keyword>
<comment type="similarity">
    <text evidence="1">Belongs to the arylamine N-acetyltransferase family.</text>
</comment>
<dbReference type="EMBL" id="PYAX01000001">
    <property type="protein sequence ID" value="PSL58400.1"/>
    <property type="molecule type" value="Genomic_DNA"/>
</dbReference>
<evidence type="ECO:0000313" key="2">
    <source>
        <dbReference type="EMBL" id="PSL58400.1"/>
    </source>
</evidence>
<comment type="caution">
    <text evidence="2">The sequence shown here is derived from an EMBL/GenBank/DDBJ whole genome shotgun (WGS) entry which is preliminary data.</text>
</comment>
<dbReference type="InterPro" id="IPR038765">
    <property type="entry name" value="Papain-like_cys_pep_sf"/>
</dbReference>
<dbReference type="Proteomes" id="UP000241118">
    <property type="component" value="Unassembled WGS sequence"/>
</dbReference>
<name>A0A2P8IIU4_SACCR</name>
<reference evidence="2 3" key="1">
    <citation type="submission" date="2018-03" db="EMBL/GenBank/DDBJ databases">
        <title>Genomic Encyclopedia of Type Strains, Phase III (KMG-III): the genomes of soil and plant-associated and newly described type strains.</title>
        <authorList>
            <person name="Whitman W."/>
        </authorList>
    </citation>
    <scope>NUCLEOTIDE SEQUENCE [LARGE SCALE GENOMIC DNA]</scope>
    <source>
        <strain evidence="2 3">CGMCC 4.7097</strain>
    </source>
</reference>
<dbReference type="Pfam" id="PF00797">
    <property type="entry name" value="Acetyltransf_2"/>
    <property type="match status" value="1"/>
</dbReference>
<dbReference type="OrthoDB" id="7181050at2"/>
<keyword evidence="2" id="KW-0808">Transferase</keyword>
<proteinExistence type="inferred from homology"/>
<dbReference type="Gene3D" id="3.30.2140.10">
    <property type="entry name" value="Arylamine N-acetyltransferase"/>
    <property type="match status" value="1"/>
</dbReference>
<dbReference type="RefSeq" id="WP_106613702.1">
    <property type="nucleotide sequence ID" value="NZ_PYAX01000001.1"/>
</dbReference>
<dbReference type="Gene3D" id="2.40.128.150">
    <property type="entry name" value="Cysteine proteinases"/>
    <property type="match status" value="1"/>
</dbReference>
<evidence type="ECO:0000313" key="3">
    <source>
        <dbReference type="Proteomes" id="UP000241118"/>
    </source>
</evidence>
<evidence type="ECO:0000256" key="1">
    <source>
        <dbReference type="ARBA" id="ARBA00006547"/>
    </source>
</evidence>
<accession>A0A2P8IIU4</accession>
<organism evidence="2 3">
    <name type="scientific">Saccharothrix carnea</name>
    <dbReference type="NCBI Taxonomy" id="1280637"/>
    <lineage>
        <taxon>Bacteria</taxon>
        <taxon>Bacillati</taxon>
        <taxon>Actinomycetota</taxon>
        <taxon>Actinomycetes</taxon>
        <taxon>Pseudonocardiales</taxon>
        <taxon>Pseudonocardiaceae</taxon>
        <taxon>Saccharothrix</taxon>
    </lineage>
</organism>
<dbReference type="AlphaFoldDB" id="A0A2P8IIU4"/>
<sequence length="282" mass="30761">MDSMDVTAFLRRLGLADAEPPSVAALTSLHRAFAERVPYESVDIQLGRVSSLDPRDSVARVLSGRGGYCFHLNGAFAELLHALGYRVTRHPGGVQMTPESAPTISRKHLALTVRDLPDSDDIWLVDAGLGDGLHSPLPLRAGVHRQGPFEFELGPSTAAPGAWRLRHDVRGSFFAMHFTLDEVGLDHFADPHVELSTSPESGFVRTFGVLRTDAAGWDVLRALTLSRVEATTTKTVLDDRADWFTALADVFGLVVADDDREPLWRKAVSQHEAHLARTATPG</sequence>
<dbReference type="PANTHER" id="PTHR11786:SF0">
    <property type="entry name" value="ARYLAMINE N-ACETYLTRANSFERASE 4-RELATED"/>
    <property type="match status" value="1"/>
</dbReference>
<dbReference type="InterPro" id="IPR001447">
    <property type="entry name" value="Arylamine_N-AcTrfase"/>
</dbReference>